<gene>
    <name evidence="7" type="ORF">AWC35_24030</name>
</gene>
<dbReference type="Gene3D" id="3.40.1190.20">
    <property type="match status" value="1"/>
</dbReference>
<dbReference type="GO" id="GO:0008902">
    <property type="term" value="F:hydroxymethylpyrimidine kinase activity"/>
    <property type="evidence" value="ECO:0007669"/>
    <property type="project" value="TreeGrafter"/>
</dbReference>
<dbReference type="PANTHER" id="PTHR10534">
    <property type="entry name" value="PYRIDOXAL KINASE"/>
    <property type="match status" value="1"/>
</dbReference>
<keyword evidence="5" id="KW-0067">ATP-binding</keyword>
<dbReference type="GO" id="GO:0009443">
    <property type="term" value="P:pyridoxal 5'-phosphate salvage"/>
    <property type="evidence" value="ECO:0007669"/>
    <property type="project" value="InterPro"/>
</dbReference>
<evidence type="ECO:0000256" key="3">
    <source>
        <dbReference type="ARBA" id="ARBA00022741"/>
    </source>
</evidence>
<keyword evidence="2" id="KW-0808">Transferase</keyword>
<dbReference type="Pfam" id="PF08543">
    <property type="entry name" value="Phos_pyr_kin"/>
    <property type="match status" value="1"/>
</dbReference>
<dbReference type="PANTHER" id="PTHR10534:SF15">
    <property type="entry name" value="PYRIDOXINE_PYRIDOXAL_PYRIDOXAMINE KINASE"/>
    <property type="match status" value="1"/>
</dbReference>
<evidence type="ECO:0000256" key="5">
    <source>
        <dbReference type="ARBA" id="ARBA00022840"/>
    </source>
</evidence>
<evidence type="ECO:0000313" key="7">
    <source>
        <dbReference type="EMBL" id="ATA22151.1"/>
    </source>
</evidence>
<name>A0A250B7N2_9GAMM</name>
<dbReference type="KEGG" id="gqu:AWC35_24030"/>
<dbReference type="AlphaFoldDB" id="A0A250B7N2"/>
<reference evidence="7 8" key="1">
    <citation type="submission" date="2016-01" db="EMBL/GenBank/DDBJ databases">
        <authorList>
            <person name="Oliw E.H."/>
        </authorList>
    </citation>
    <scope>NUCLEOTIDE SEQUENCE [LARGE SCALE GENOMIC DNA]</scope>
    <source>
        <strain evidence="7 8">FRB97</strain>
    </source>
</reference>
<sequence>MQQNPTLRPPLIDVITIQSQVVYGSVGNGIAYRALLKKGLEALQVPSVLFGCPPYYGAPSGGVIPDDWFSGFLEDLLTRGVVQRARAIVIGYLGNVSQCHILANWLPRVRSVNPAIQIYIDPVMGDYGEGIYVDERIVNCYRSPFLQLANGLTPNGFELEQLCGRKLNSQEQTLQAAQELLSGKTEWVLVTSAPGIAKSADEVGLLLVSHNDVQSFCHPKRQSAVKGTGDLFTALLISYLLNGNSLREAILAASSEVCEVLTEAERYGWEEIGSLRALG</sequence>
<dbReference type="SUPFAM" id="SSF53613">
    <property type="entry name" value="Ribokinase-like"/>
    <property type="match status" value="1"/>
</dbReference>
<dbReference type="GO" id="GO:0008478">
    <property type="term" value="F:pyridoxal kinase activity"/>
    <property type="evidence" value="ECO:0007669"/>
    <property type="project" value="UniProtKB-EC"/>
</dbReference>
<keyword evidence="8" id="KW-1185">Reference proteome</keyword>
<feature type="domain" description="Pyridoxamine kinase/Phosphomethylpyrimidine kinase" evidence="6">
    <location>
        <begin position="85"/>
        <end position="267"/>
    </location>
</feature>
<dbReference type="GO" id="GO:0005524">
    <property type="term" value="F:ATP binding"/>
    <property type="evidence" value="ECO:0007669"/>
    <property type="project" value="UniProtKB-KW"/>
</dbReference>
<dbReference type="InterPro" id="IPR029056">
    <property type="entry name" value="Ribokinase-like"/>
</dbReference>
<dbReference type="NCBIfam" id="TIGR00687">
    <property type="entry name" value="pyridox_kin"/>
    <property type="match status" value="1"/>
</dbReference>
<keyword evidence="4 7" id="KW-0418">Kinase</keyword>
<dbReference type="OrthoDB" id="9800808at2"/>
<dbReference type="CDD" id="cd01173">
    <property type="entry name" value="pyridoxal_pyridoxamine_kinase"/>
    <property type="match status" value="1"/>
</dbReference>
<dbReference type="RefSeq" id="WP_095848743.1">
    <property type="nucleotide sequence ID" value="NZ_CP014136.1"/>
</dbReference>
<protein>
    <recommendedName>
        <fullName evidence="1">pyridoxal kinase</fullName>
        <ecNumber evidence="1">2.7.1.35</ecNumber>
    </recommendedName>
</protein>
<evidence type="ECO:0000259" key="6">
    <source>
        <dbReference type="Pfam" id="PF08543"/>
    </source>
</evidence>
<dbReference type="Proteomes" id="UP000217182">
    <property type="component" value="Chromosome"/>
</dbReference>
<organism evidence="7 8">
    <name type="scientific">Gibbsiella quercinecans</name>
    <dbReference type="NCBI Taxonomy" id="929813"/>
    <lineage>
        <taxon>Bacteria</taxon>
        <taxon>Pseudomonadati</taxon>
        <taxon>Pseudomonadota</taxon>
        <taxon>Gammaproteobacteria</taxon>
        <taxon>Enterobacterales</taxon>
        <taxon>Yersiniaceae</taxon>
        <taxon>Gibbsiella</taxon>
    </lineage>
</organism>
<dbReference type="InterPro" id="IPR013749">
    <property type="entry name" value="PM/HMP-P_kinase-1"/>
</dbReference>
<accession>A0A250B7N2</accession>
<evidence type="ECO:0000256" key="1">
    <source>
        <dbReference type="ARBA" id="ARBA00012104"/>
    </source>
</evidence>
<evidence type="ECO:0000256" key="2">
    <source>
        <dbReference type="ARBA" id="ARBA00022679"/>
    </source>
</evidence>
<dbReference type="InterPro" id="IPR004625">
    <property type="entry name" value="PyrdxlKinase"/>
</dbReference>
<dbReference type="EMBL" id="CP014136">
    <property type="protein sequence ID" value="ATA22151.1"/>
    <property type="molecule type" value="Genomic_DNA"/>
</dbReference>
<proteinExistence type="predicted"/>
<dbReference type="GO" id="GO:0005829">
    <property type="term" value="C:cytosol"/>
    <property type="evidence" value="ECO:0007669"/>
    <property type="project" value="TreeGrafter"/>
</dbReference>
<dbReference type="EC" id="2.7.1.35" evidence="1"/>
<evidence type="ECO:0000313" key="8">
    <source>
        <dbReference type="Proteomes" id="UP000217182"/>
    </source>
</evidence>
<evidence type="ECO:0000256" key="4">
    <source>
        <dbReference type="ARBA" id="ARBA00022777"/>
    </source>
</evidence>
<keyword evidence="3" id="KW-0547">Nucleotide-binding</keyword>